<organism evidence="2 3">
    <name type="scientific">Ascobolus immersus RN42</name>
    <dbReference type="NCBI Taxonomy" id="1160509"/>
    <lineage>
        <taxon>Eukaryota</taxon>
        <taxon>Fungi</taxon>
        <taxon>Dikarya</taxon>
        <taxon>Ascomycota</taxon>
        <taxon>Pezizomycotina</taxon>
        <taxon>Pezizomycetes</taxon>
        <taxon>Pezizales</taxon>
        <taxon>Ascobolaceae</taxon>
        <taxon>Ascobolus</taxon>
    </lineage>
</organism>
<dbReference type="Proteomes" id="UP000275078">
    <property type="component" value="Unassembled WGS sequence"/>
</dbReference>
<keyword evidence="3" id="KW-1185">Reference proteome</keyword>
<protein>
    <submittedName>
        <fullName evidence="2">Uncharacterized protein</fullName>
    </submittedName>
</protein>
<dbReference type="AlphaFoldDB" id="A0A3N4IAA3"/>
<feature type="region of interest" description="Disordered" evidence="1">
    <location>
        <begin position="161"/>
        <end position="189"/>
    </location>
</feature>
<accession>A0A3N4IAA3</accession>
<proteinExistence type="predicted"/>
<evidence type="ECO:0000313" key="3">
    <source>
        <dbReference type="Proteomes" id="UP000275078"/>
    </source>
</evidence>
<dbReference type="EMBL" id="ML119683">
    <property type="protein sequence ID" value="RPA81060.1"/>
    <property type="molecule type" value="Genomic_DNA"/>
</dbReference>
<reference evidence="2 3" key="1">
    <citation type="journal article" date="2018" name="Nat. Ecol. Evol.">
        <title>Pezizomycetes genomes reveal the molecular basis of ectomycorrhizal truffle lifestyle.</title>
        <authorList>
            <person name="Murat C."/>
            <person name="Payen T."/>
            <person name="Noel B."/>
            <person name="Kuo A."/>
            <person name="Morin E."/>
            <person name="Chen J."/>
            <person name="Kohler A."/>
            <person name="Krizsan K."/>
            <person name="Balestrini R."/>
            <person name="Da Silva C."/>
            <person name="Montanini B."/>
            <person name="Hainaut M."/>
            <person name="Levati E."/>
            <person name="Barry K.W."/>
            <person name="Belfiori B."/>
            <person name="Cichocki N."/>
            <person name="Clum A."/>
            <person name="Dockter R.B."/>
            <person name="Fauchery L."/>
            <person name="Guy J."/>
            <person name="Iotti M."/>
            <person name="Le Tacon F."/>
            <person name="Lindquist E.A."/>
            <person name="Lipzen A."/>
            <person name="Malagnac F."/>
            <person name="Mello A."/>
            <person name="Molinier V."/>
            <person name="Miyauchi S."/>
            <person name="Poulain J."/>
            <person name="Riccioni C."/>
            <person name="Rubini A."/>
            <person name="Sitrit Y."/>
            <person name="Splivallo R."/>
            <person name="Traeger S."/>
            <person name="Wang M."/>
            <person name="Zifcakova L."/>
            <person name="Wipf D."/>
            <person name="Zambonelli A."/>
            <person name="Paolocci F."/>
            <person name="Nowrousian M."/>
            <person name="Ottonello S."/>
            <person name="Baldrian P."/>
            <person name="Spatafora J.W."/>
            <person name="Henrissat B."/>
            <person name="Nagy L.G."/>
            <person name="Aury J.M."/>
            <person name="Wincker P."/>
            <person name="Grigoriev I.V."/>
            <person name="Bonfante P."/>
            <person name="Martin F.M."/>
        </authorList>
    </citation>
    <scope>NUCLEOTIDE SEQUENCE [LARGE SCALE GENOMIC DNA]</scope>
    <source>
        <strain evidence="2 3">RN42</strain>
    </source>
</reference>
<evidence type="ECO:0000256" key="1">
    <source>
        <dbReference type="SAM" id="MobiDB-lite"/>
    </source>
</evidence>
<evidence type="ECO:0000313" key="2">
    <source>
        <dbReference type="EMBL" id="RPA81060.1"/>
    </source>
</evidence>
<sequence length="264" mass="29514">MDIVYIAYEEAGPPVPANLKNITVATDVTSDDIAFSNSLLKSKDLFKEPLTRLKSIRSGEFREATKYIKSAISHVHKVRQRARRSGWKKECFDVFVKSYVRGRDDRMTMKLVETYLVHYCTRGRINEWNPKKFTHDKKKERLMFLLLIKANSKKEKELKAAAAGEATKEVGQGVKAAPKEDQDDSDMMDGAMDVEDDGTVGRDPTVDGVVGLLEPPVNNLNCNLVVRGKENKKSESRSGNKDGGYMGELGGGKKIDIVVGLCRR</sequence>
<name>A0A3N4IAA3_ASCIM</name>
<gene>
    <name evidence="2" type="ORF">BJ508DRAFT_326886</name>
</gene>